<dbReference type="InterPro" id="IPR042224">
    <property type="entry name" value="GTF2IRD2"/>
</dbReference>
<reference evidence="1" key="2">
    <citation type="submission" date="2025-08" db="UniProtKB">
        <authorList>
            <consortium name="Ensembl"/>
        </authorList>
    </citation>
    <scope>IDENTIFICATION</scope>
</reference>
<accession>A0A8B9TLY2</accession>
<reference evidence="1" key="1">
    <citation type="submission" date="2019-08" db="EMBL/GenBank/DDBJ databases">
        <title>Three high-quality genomes provides insights into domestication of ducks.</title>
        <authorList>
            <person name="Hou Z.C."/>
            <person name="Zhu F."/>
            <person name="Yin Z.T."/>
            <person name="Zhang F."/>
        </authorList>
    </citation>
    <scope>NUCLEOTIDE SEQUENCE [LARGE SCALE GENOMIC DNA]</scope>
</reference>
<reference evidence="1" key="3">
    <citation type="submission" date="2025-09" db="UniProtKB">
        <authorList>
            <consortium name="Ensembl"/>
        </authorList>
    </citation>
    <scope>IDENTIFICATION</scope>
</reference>
<dbReference type="PANTHER" id="PTHR47831">
    <property type="entry name" value="GENERAL TRANSCRIPTION FACTOR II-I REPEAT DOMAIN-CONTAINING PROTEIN 2"/>
    <property type="match status" value="1"/>
</dbReference>
<protein>
    <recommendedName>
        <fullName evidence="3">General transcription factor II-I</fullName>
    </recommendedName>
</protein>
<dbReference type="Ensembl" id="ENSAPLT00020025046.1">
    <property type="protein sequence ID" value="ENSAPLP00020023200.1"/>
    <property type="gene ID" value="ENSAPLG00020016125.1"/>
</dbReference>
<evidence type="ECO:0000313" key="2">
    <source>
        <dbReference type="Proteomes" id="UP000694400"/>
    </source>
</evidence>
<evidence type="ECO:0000313" key="1">
    <source>
        <dbReference type="Ensembl" id="ENSAPLP00020023200.1"/>
    </source>
</evidence>
<dbReference type="GO" id="GO:0005634">
    <property type="term" value="C:nucleus"/>
    <property type="evidence" value="ECO:0007669"/>
    <property type="project" value="TreeGrafter"/>
</dbReference>
<name>A0A8B9TLY2_ANAPL</name>
<evidence type="ECO:0008006" key="3">
    <source>
        <dbReference type="Google" id="ProtNLM"/>
    </source>
</evidence>
<organism evidence="1 2">
    <name type="scientific">Anas platyrhynchos</name>
    <name type="common">Mallard</name>
    <name type="synonym">Anas boschas</name>
    <dbReference type="NCBI Taxonomy" id="8839"/>
    <lineage>
        <taxon>Eukaryota</taxon>
        <taxon>Metazoa</taxon>
        <taxon>Chordata</taxon>
        <taxon>Craniata</taxon>
        <taxon>Vertebrata</taxon>
        <taxon>Euteleostomi</taxon>
        <taxon>Archelosauria</taxon>
        <taxon>Archosauria</taxon>
        <taxon>Dinosauria</taxon>
        <taxon>Saurischia</taxon>
        <taxon>Theropoda</taxon>
        <taxon>Coelurosauria</taxon>
        <taxon>Aves</taxon>
        <taxon>Neognathae</taxon>
        <taxon>Galloanserae</taxon>
        <taxon>Anseriformes</taxon>
        <taxon>Anatidae</taxon>
        <taxon>Anatinae</taxon>
        <taxon>Anas</taxon>
    </lineage>
</organism>
<proteinExistence type="predicted"/>
<dbReference type="PANTHER" id="PTHR47831:SF1">
    <property type="entry name" value="GENERAL TRANSCRIPTION FACTOR II-I REPEAT DOMAIN-CONTAINING PROTEIN 2A-RELATED"/>
    <property type="match status" value="1"/>
</dbReference>
<dbReference type="Proteomes" id="UP000694400">
    <property type="component" value="Chromosome 20"/>
</dbReference>
<sequence length="141" mass="15946">MAQATAPAASIHDEDPSESRMVVTFLMSALESMCKELAKSKAEVACIAVYETDVFVVGTERGRAFVNSRKDFQKDFVKYYFLSAIWEWPLQNNLCLMLILLGYLLEQAIPRQSSWELIHLQLSAVSLRFHSPPPPLFFLGS</sequence>
<dbReference type="AlphaFoldDB" id="A0A8B9TLY2"/>